<feature type="transmembrane region" description="Helical" evidence="2">
    <location>
        <begin position="208"/>
        <end position="228"/>
    </location>
</feature>
<feature type="transmembrane region" description="Helical" evidence="2">
    <location>
        <begin position="267"/>
        <end position="287"/>
    </location>
</feature>
<evidence type="ECO:0000313" key="5">
    <source>
        <dbReference type="Proteomes" id="UP000076794"/>
    </source>
</evidence>
<feature type="transmembrane region" description="Helical" evidence="2">
    <location>
        <begin position="35"/>
        <end position="55"/>
    </location>
</feature>
<dbReference type="Pfam" id="PF02517">
    <property type="entry name" value="Rce1-like"/>
    <property type="match status" value="1"/>
</dbReference>
<keyword evidence="4" id="KW-0378">Hydrolase</keyword>
<keyword evidence="4" id="KW-0645">Protease</keyword>
<accession>A0A161HQE8</accession>
<dbReference type="PANTHER" id="PTHR35797">
    <property type="entry name" value="PROTEASE-RELATED"/>
    <property type="match status" value="1"/>
</dbReference>
<dbReference type="InterPro" id="IPR042150">
    <property type="entry name" value="MmRce1-like"/>
</dbReference>
<evidence type="ECO:0000313" key="4">
    <source>
        <dbReference type="EMBL" id="ANC31412.1"/>
    </source>
</evidence>
<gene>
    <name evidence="4" type="ORF">I598_1864</name>
</gene>
<feature type="transmembrane region" description="Helical" evidence="2">
    <location>
        <begin position="136"/>
        <end position="157"/>
    </location>
</feature>
<keyword evidence="2" id="KW-0812">Transmembrane</keyword>
<feature type="transmembrane region" description="Helical" evidence="2">
    <location>
        <begin position="235"/>
        <end position="255"/>
    </location>
</feature>
<keyword evidence="5" id="KW-1185">Reference proteome</keyword>
<dbReference type="PATRIC" id="fig|1300344.3.peg.1873"/>
<evidence type="ECO:0000259" key="3">
    <source>
        <dbReference type="Pfam" id="PF02517"/>
    </source>
</evidence>
<feature type="compositionally biased region" description="Pro residues" evidence="1">
    <location>
        <begin position="304"/>
        <end position="313"/>
    </location>
</feature>
<dbReference type="STRING" id="1300344.I598_1864"/>
<organism evidence="4 5">
    <name type="scientific">Isoptericola dokdonensis DS-3</name>
    <dbReference type="NCBI Taxonomy" id="1300344"/>
    <lineage>
        <taxon>Bacteria</taxon>
        <taxon>Bacillati</taxon>
        <taxon>Actinomycetota</taxon>
        <taxon>Actinomycetes</taxon>
        <taxon>Micrococcales</taxon>
        <taxon>Promicromonosporaceae</taxon>
        <taxon>Isoptericola</taxon>
    </lineage>
</organism>
<reference evidence="4 5" key="1">
    <citation type="submission" date="2016-01" db="EMBL/GenBank/DDBJ databases">
        <title>Complete genome sequence of a soil Actinobacterium, Isoptericola dokdonensis DS-3.</title>
        <authorList>
            <person name="Kwon S.-K."/>
            <person name="Kim J.F."/>
        </authorList>
    </citation>
    <scope>NUCLEOTIDE SEQUENCE [LARGE SCALE GENOMIC DNA]</scope>
    <source>
        <strain evidence="4 5">DS-3</strain>
    </source>
</reference>
<feature type="compositionally biased region" description="Basic and acidic residues" evidence="1">
    <location>
        <begin position="294"/>
        <end position="303"/>
    </location>
</feature>
<protein>
    <submittedName>
        <fullName evidence="4">CAAX amino terminal protease self-immunity</fullName>
    </submittedName>
</protein>
<dbReference type="GO" id="GO:0080120">
    <property type="term" value="P:CAAX-box protein maturation"/>
    <property type="evidence" value="ECO:0007669"/>
    <property type="project" value="UniProtKB-ARBA"/>
</dbReference>
<dbReference type="PANTHER" id="PTHR35797:SF1">
    <property type="entry name" value="PROTEASE"/>
    <property type="match status" value="1"/>
</dbReference>
<dbReference type="RefSeq" id="WP_068202712.1">
    <property type="nucleotide sequence ID" value="NZ_CP014209.1"/>
</dbReference>
<dbReference type="EMBL" id="CP014209">
    <property type="protein sequence ID" value="ANC31412.1"/>
    <property type="molecule type" value="Genomic_DNA"/>
</dbReference>
<dbReference type="GO" id="GO:0006508">
    <property type="term" value="P:proteolysis"/>
    <property type="evidence" value="ECO:0007669"/>
    <property type="project" value="UniProtKB-KW"/>
</dbReference>
<name>A0A161HQE8_9MICO</name>
<feature type="transmembrane region" description="Helical" evidence="2">
    <location>
        <begin position="178"/>
        <end position="202"/>
    </location>
</feature>
<dbReference type="GO" id="GO:0004175">
    <property type="term" value="F:endopeptidase activity"/>
    <property type="evidence" value="ECO:0007669"/>
    <property type="project" value="UniProtKB-ARBA"/>
</dbReference>
<evidence type="ECO:0000256" key="2">
    <source>
        <dbReference type="SAM" id="Phobius"/>
    </source>
</evidence>
<dbReference type="OrthoDB" id="3693644at2"/>
<proteinExistence type="predicted"/>
<dbReference type="Proteomes" id="UP000076794">
    <property type="component" value="Chromosome"/>
</dbReference>
<feature type="transmembrane region" description="Helical" evidence="2">
    <location>
        <begin position="76"/>
        <end position="103"/>
    </location>
</feature>
<feature type="region of interest" description="Disordered" evidence="1">
    <location>
        <begin position="294"/>
        <end position="313"/>
    </location>
</feature>
<keyword evidence="2" id="KW-0472">Membrane</keyword>
<keyword evidence="2" id="KW-1133">Transmembrane helix</keyword>
<dbReference type="KEGG" id="ido:I598_1864"/>
<dbReference type="AlphaFoldDB" id="A0A161HQE8"/>
<feature type="domain" description="CAAX prenyl protease 2/Lysostaphin resistance protein A-like" evidence="3">
    <location>
        <begin position="145"/>
        <end position="247"/>
    </location>
</feature>
<sequence>MRALVTYLALAFGLSWLVALPLWLGDGLDSPSLTVVAIGMMATPAIAAVVVARFVERRPVARALGIVPVRPWGRTFLWAAIAVVVPIALVLVALAVAAALGLYQTDLREFSGFREILDTQLAAAGGVEAAGLPLEVLVALQLVNVVIGTFINLVPALGEEAGWRGWLLPHLAGRLPMWGAVVASGVIWGLWHAPLVLLGYNYPTASPLVALACMVGSCTVLGAVFAWLRLRSGNVWAPALAHGAVNAAGGTYLLFAQAGTTVDTTQVTVLGWTGWIVPVVLIAVLAATGQFRARPEPDTDAVPRPEPVPSAGP</sequence>
<dbReference type="InterPro" id="IPR003675">
    <property type="entry name" value="Rce1/LyrA-like_dom"/>
</dbReference>
<evidence type="ECO:0000256" key="1">
    <source>
        <dbReference type="SAM" id="MobiDB-lite"/>
    </source>
</evidence>